<evidence type="ECO:0000259" key="8">
    <source>
        <dbReference type="PROSITE" id="PS51462"/>
    </source>
</evidence>
<keyword evidence="6" id="KW-0460">Magnesium</keyword>
<dbReference type="InterPro" id="IPR015797">
    <property type="entry name" value="NUDIX_hydrolase-like_dom_sf"/>
</dbReference>
<proteinExistence type="inferred from homology"/>
<keyword evidence="5" id="KW-0378">Hydrolase</keyword>
<dbReference type="InterPro" id="IPR000086">
    <property type="entry name" value="NUDIX_hydrolase_dom"/>
</dbReference>
<keyword evidence="10" id="KW-1185">Reference proteome</keyword>
<dbReference type="SUPFAM" id="SSF55811">
    <property type="entry name" value="Nudix"/>
    <property type="match status" value="1"/>
</dbReference>
<dbReference type="AlphaFoldDB" id="A0A913ZLA0"/>
<dbReference type="GO" id="GO:0016818">
    <property type="term" value="F:hydrolase activity, acting on acid anhydrides, in phosphorus-containing anhydrides"/>
    <property type="evidence" value="ECO:0007669"/>
    <property type="project" value="InterPro"/>
</dbReference>
<dbReference type="InterPro" id="IPR039121">
    <property type="entry name" value="NUDT19"/>
</dbReference>
<dbReference type="Gene3D" id="3.90.79.10">
    <property type="entry name" value="Nucleoside Triphosphate Pyrophosphohydrolase"/>
    <property type="match status" value="1"/>
</dbReference>
<evidence type="ECO:0000256" key="4">
    <source>
        <dbReference type="ARBA" id="ARBA00022723"/>
    </source>
</evidence>
<dbReference type="OrthoDB" id="1695362at2759"/>
<dbReference type="CTD" id="390916"/>
<keyword evidence="7" id="KW-0464">Manganese</keyword>
<sequence length="434" mass="49248">MCSAHNINLVSRNFERTVYQLSSGDNFLKTQTSTMKYWKEAATVILAARFRNPGSICHPAPSAASRKPTEQEHSTTTGLVNACFDYKVLMLQRTHHSSFFAGAQVFPGGGIDEADYSPKWMELFAEVGIRIPQDFGPMVSKQHERPPMIAADRGSPVPSDIAFRICAIRETFEESGVLLLKQFSHCHPATDSMPSVQQNNSSSTPDISVETSKEWRHRVHNNAAEFLEMCRELRSLPDVWSLAEWSDWLTPSDMRRKRYDTMFYLCCMDTQPSALHDDKETIQLQWVTPSQSLAQYSEGEFFLPPPQVYEFQRLCRFPKLSALFNFSQQRALLGCQRYLPVRMNCSNGVITTLPGDHLYPDPLILQTIQDELIPQIEGTIEENTDTSKPLHRQMFALSTVPMCQAMCSFTLPYGHCAPLPYQECVDLHSQSSKL</sequence>
<dbReference type="EnsemblMetazoa" id="XM_038196634.1">
    <property type="protein sequence ID" value="XP_038052562.1"/>
    <property type="gene ID" value="LOC119725276"/>
</dbReference>
<protein>
    <recommendedName>
        <fullName evidence="8">Nudix hydrolase domain-containing protein</fullName>
    </recommendedName>
</protein>
<evidence type="ECO:0000313" key="9">
    <source>
        <dbReference type="EnsemblMetazoa" id="XP_038052562.1"/>
    </source>
</evidence>
<keyword evidence="4" id="KW-0479">Metal-binding</keyword>
<dbReference type="CDD" id="cd18870">
    <property type="entry name" value="NUDIX_AcylCoAdiphos_Nudt19"/>
    <property type="match status" value="1"/>
</dbReference>
<evidence type="ECO:0000256" key="1">
    <source>
        <dbReference type="ARBA" id="ARBA00001936"/>
    </source>
</evidence>
<evidence type="ECO:0000256" key="6">
    <source>
        <dbReference type="ARBA" id="ARBA00022842"/>
    </source>
</evidence>
<feature type="domain" description="Nudix hydrolase" evidence="8">
    <location>
        <begin position="70"/>
        <end position="309"/>
    </location>
</feature>
<comment type="cofactor">
    <cofactor evidence="2">
        <name>Mg(2+)</name>
        <dbReference type="ChEBI" id="CHEBI:18420"/>
    </cofactor>
</comment>
<dbReference type="RefSeq" id="XP_038052562.1">
    <property type="nucleotide sequence ID" value="XM_038196634.1"/>
</dbReference>
<dbReference type="PANTHER" id="PTHR12318">
    <property type="entry name" value="TESTOSTERONE-REGULATED PROTEIN RP2"/>
    <property type="match status" value="1"/>
</dbReference>
<dbReference type="PANTHER" id="PTHR12318:SF0">
    <property type="entry name" value="ACYL-COENZYME A DIPHOSPHATASE NUDT19"/>
    <property type="match status" value="1"/>
</dbReference>
<accession>A0A913ZLA0</accession>
<dbReference type="Proteomes" id="UP000887568">
    <property type="component" value="Unplaced"/>
</dbReference>
<organism evidence="9 10">
    <name type="scientific">Patiria miniata</name>
    <name type="common">Bat star</name>
    <name type="synonym">Asterina miniata</name>
    <dbReference type="NCBI Taxonomy" id="46514"/>
    <lineage>
        <taxon>Eukaryota</taxon>
        <taxon>Metazoa</taxon>
        <taxon>Echinodermata</taxon>
        <taxon>Eleutherozoa</taxon>
        <taxon>Asterozoa</taxon>
        <taxon>Asteroidea</taxon>
        <taxon>Valvatacea</taxon>
        <taxon>Valvatida</taxon>
        <taxon>Asterinidae</taxon>
        <taxon>Patiria</taxon>
    </lineage>
</organism>
<dbReference type="GO" id="GO:0046872">
    <property type="term" value="F:metal ion binding"/>
    <property type="evidence" value="ECO:0007669"/>
    <property type="project" value="UniProtKB-KW"/>
</dbReference>
<evidence type="ECO:0000256" key="7">
    <source>
        <dbReference type="ARBA" id="ARBA00023211"/>
    </source>
</evidence>
<dbReference type="OMA" id="CSDGMVF"/>
<dbReference type="GO" id="GO:0005739">
    <property type="term" value="C:mitochondrion"/>
    <property type="evidence" value="ECO:0007669"/>
    <property type="project" value="TreeGrafter"/>
</dbReference>
<evidence type="ECO:0000256" key="3">
    <source>
        <dbReference type="ARBA" id="ARBA00005582"/>
    </source>
</evidence>
<dbReference type="PROSITE" id="PS51462">
    <property type="entry name" value="NUDIX"/>
    <property type="match status" value="1"/>
</dbReference>
<evidence type="ECO:0000256" key="2">
    <source>
        <dbReference type="ARBA" id="ARBA00001946"/>
    </source>
</evidence>
<reference evidence="9" key="1">
    <citation type="submission" date="2022-11" db="UniProtKB">
        <authorList>
            <consortium name="EnsemblMetazoa"/>
        </authorList>
    </citation>
    <scope>IDENTIFICATION</scope>
</reference>
<comment type="similarity">
    <text evidence="3">Belongs to the Nudix hydrolase family.</text>
</comment>
<evidence type="ECO:0000313" key="10">
    <source>
        <dbReference type="Proteomes" id="UP000887568"/>
    </source>
</evidence>
<evidence type="ECO:0000256" key="5">
    <source>
        <dbReference type="ARBA" id="ARBA00022801"/>
    </source>
</evidence>
<dbReference type="GeneID" id="119725276"/>
<comment type="cofactor">
    <cofactor evidence="1">
        <name>Mn(2+)</name>
        <dbReference type="ChEBI" id="CHEBI:29035"/>
    </cofactor>
</comment>
<name>A0A913ZLA0_PATMI</name>